<reference evidence="2" key="3">
    <citation type="journal article" date="2016" name="Infect. Genet. Evol.">
        <title>Whole genome sequencing and phylogenetic characterization of brown bullhead (Ameiurus nebulosus) origin ranavirus strains from independent disease outbreaks.</title>
        <authorList>
            <person name="Feher E."/>
            <person name="Doszpoly A."/>
            <person name="Horvath B."/>
            <person name="Marton S."/>
            <person name="Forro B."/>
            <person name="Farkas S.L."/>
            <person name="Banyai K."/>
            <person name="Juhasz T."/>
        </authorList>
    </citation>
    <scope>NUCLEOTIDE SEQUENCE</scope>
    <source>
        <strain evidence="2">13051/2012</strain>
        <strain evidence="3">14612/2012</strain>
    </source>
</reference>
<dbReference type="EMBL" id="KT989885">
    <property type="protein sequence ID" value="AMZ05054.1"/>
    <property type="molecule type" value="Genomic_DNA"/>
</dbReference>
<dbReference type="GeneID" id="12977957"/>
<name>I2BFR9_9VIRU</name>
<reference evidence="1 4" key="1">
    <citation type="journal article" date="2012" name="J. Virol.">
        <title>Complete genome sequence of European sheatfish virus.</title>
        <authorList>
            <person name="Lopez-Bueno A."/>
            <person name="Mavian C."/>
            <person name="Alcami A."/>
            <person name="Alejo A."/>
        </authorList>
    </citation>
    <scope>NUCLEOTIDE SEQUENCE [LARGE SCALE GENOMIC DNA]</scope>
    <source>
        <strain evidence="1">Valdeolmos</strain>
    </source>
</reference>
<evidence type="ECO:0000313" key="3">
    <source>
        <dbReference type="EMBL" id="AMZ05054.1"/>
    </source>
</evidence>
<sequence length="40" mass="4955">MLYHLFRQWTVLILREYKCCTISISSERIERILDTYSPYL</sequence>
<evidence type="ECO:0000313" key="4">
    <source>
        <dbReference type="Proteomes" id="UP000118593"/>
    </source>
</evidence>
<accession>I2BFR9</accession>
<evidence type="ECO:0000313" key="5">
    <source>
        <dbReference type="Proteomes" id="UP000149128"/>
    </source>
</evidence>
<reference evidence="5 6" key="2">
    <citation type="submission" date="2015-11" db="EMBL/GenBank/DDBJ databases">
        <authorList>
            <person name="Horvath B."/>
        </authorList>
    </citation>
    <scope>NUCLEOTIDE SEQUENCE [LARGE SCALE GENOMIC DNA]</scope>
</reference>
<dbReference type="KEGG" id="vg:12977957"/>
<dbReference type="EMBL" id="JQ724856">
    <property type="protein sequence ID" value="AFJ52372.1"/>
    <property type="molecule type" value="Genomic_DNA"/>
</dbReference>
<dbReference type="Proteomes" id="UP000149504">
    <property type="component" value="Segment"/>
</dbReference>
<dbReference type="EMBL" id="KT989884">
    <property type="protein sequence ID" value="AMZ04918.1"/>
    <property type="molecule type" value="Genomic_DNA"/>
</dbReference>
<dbReference type="RefSeq" id="YP_006347680.1">
    <property type="nucleotide sequence ID" value="NC_017940.1"/>
</dbReference>
<organism evidence="1 4">
    <name type="scientific">European catfish virus</name>
    <dbReference type="NCBI Taxonomy" id="84739"/>
    <lineage>
        <taxon>Viruses</taxon>
        <taxon>Varidnaviria</taxon>
        <taxon>Bamfordvirae</taxon>
        <taxon>Nucleocytoviricota</taxon>
        <taxon>Megaviricetes</taxon>
        <taxon>Pimascovirales</taxon>
        <taxon>Pimascovirales incertae sedis</taxon>
        <taxon>Iridoviridae</taxon>
        <taxon>Alphairidovirinae</taxon>
        <taxon>Ranavirus</taxon>
        <taxon>Ranavirus perca1</taxon>
        <taxon>Epizootic haematopoietic necrosis virus</taxon>
    </lineage>
</organism>
<protein>
    <submittedName>
        <fullName evidence="1">Uncharacterized protein</fullName>
    </submittedName>
</protein>
<proteinExistence type="predicted"/>
<evidence type="ECO:0000313" key="1">
    <source>
        <dbReference type="EMBL" id="AFJ52372.1"/>
    </source>
</evidence>
<dbReference type="Proteomes" id="UP000149128">
    <property type="component" value="Segment"/>
</dbReference>
<evidence type="ECO:0000313" key="2">
    <source>
        <dbReference type="EMBL" id="AMZ04918.1"/>
    </source>
</evidence>
<dbReference type="Proteomes" id="UP000118593">
    <property type="component" value="Segment"/>
</dbReference>
<gene>
    <name evidence="1" type="primary">88L</name>
</gene>
<evidence type="ECO:0000313" key="6">
    <source>
        <dbReference type="Proteomes" id="UP000149504"/>
    </source>
</evidence>